<gene>
    <name evidence="3" type="ORF">EZS28_008716</name>
</gene>
<keyword evidence="2" id="KW-0472">Membrane</keyword>
<reference evidence="3 4" key="1">
    <citation type="submission" date="2019-03" db="EMBL/GenBank/DDBJ databases">
        <title>Single cell metagenomics reveals metabolic interactions within the superorganism composed of flagellate Streblomastix strix and complex community of Bacteroidetes bacteria on its surface.</title>
        <authorList>
            <person name="Treitli S.C."/>
            <person name="Kolisko M."/>
            <person name="Husnik F."/>
            <person name="Keeling P."/>
            <person name="Hampl V."/>
        </authorList>
    </citation>
    <scope>NUCLEOTIDE SEQUENCE [LARGE SCALE GENOMIC DNA]</scope>
    <source>
        <strain evidence="3">ST1C</strain>
    </source>
</reference>
<feature type="coiled-coil region" evidence="1">
    <location>
        <begin position="4"/>
        <end position="45"/>
    </location>
</feature>
<keyword evidence="1" id="KW-0175">Coiled coil</keyword>
<comment type="caution">
    <text evidence="3">The sequence shown here is derived from an EMBL/GenBank/DDBJ whole genome shotgun (WGS) entry which is preliminary data.</text>
</comment>
<keyword evidence="2" id="KW-1133">Transmembrane helix</keyword>
<dbReference type="EMBL" id="SNRW01001599">
    <property type="protein sequence ID" value="KAA6395757.1"/>
    <property type="molecule type" value="Genomic_DNA"/>
</dbReference>
<evidence type="ECO:0000313" key="4">
    <source>
        <dbReference type="Proteomes" id="UP000324800"/>
    </source>
</evidence>
<evidence type="ECO:0000256" key="1">
    <source>
        <dbReference type="SAM" id="Coils"/>
    </source>
</evidence>
<dbReference type="AlphaFoldDB" id="A0A5J4WL27"/>
<dbReference type="Proteomes" id="UP000324800">
    <property type="component" value="Unassembled WGS sequence"/>
</dbReference>
<name>A0A5J4WL27_9EUKA</name>
<proteinExistence type="predicted"/>
<evidence type="ECO:0000313" key="3">
    <source>
        <dbReference type="EMBL" id="KAA6395757.1"/>
    </source>
</evidence>
<sequence length="238" mass="27495">MQKVDSARQSQTQIQKRIQSAKDQIEKLKQTKEKLEEEAHEKNLLATGTQIENLELNVDNQMVGIEDHLLAFIENRLRRTTDIQPCKWNPIKTSLDTLQDRHRTIRVLSNTAIDISERIFNLNENIKLQEIELGQLQKYEEEDEEYIQENMDEKRQGKQQNELLSSLRKYTPAAIRSVAVIVILFFVLAVCIWLFVPYAETIDIPFLEQQQPITVAKIIGSLIGSQEGSQLSSNPRPL</sequence>
<protein>
    <submittedName>
        <fullName evidence="3">Uncharacterized protein</fullName>
    </submittedName>
</protein>
<organism evidence="3 4">
    <name type="scientific">Streblomastix strix</name>
    <dbReference type="NCBI Taxonomy" id="222440"/>
    <lineage>
        <taxon>Eukaryota</taxon>
        <taxon>Metamonada</taxon>
        <taxon>Preaxostyla</taxon>
        <taxon>Oxymonadida</taxon>
        <taxon>Streblomastigidae</taxon>
        <taxon>Streblomastix</taxon>
    </lineage>
</organism>
<feature type="transmembrane region" description="Helical" evidence="2">
    <location>
        <begin position="173"/>
        <end position="196"/>
    </location>
</feature>
<keyword evidence="2" id="KW-0812">Transmembrane</keyword>
<accession>A0A5J4WL27</accession>
<evidence type="ECO:0000256" key="2">
    <source>
        <dbReference type="SAM" id="Phobius"/>
    </source>
</evidence>